<proteinExistence type="inferred from homology"/>
<evidence type="ECO:0000256" key="7">
    <source>
        <dbReference type="ARBA" id="ARBA00023033"/>
    </source>
</evidence>
<sequence>MEDHQHCLYLVLALVSLLVILLAKRRRSAAAPEHGLRQPPGPWQLPIIGSLHHMIGKLPHHAMRDLARRHGPLMLLQLGEVPTLVVSSREAAREVMRTHDAVFATRPMSPTMRALTDGGRGIIMAPYGAHWRQLRRITITKLLSARRVNSFRAVREEEAAAMLRVCAAAAAESRAVNMRERLSELITDTTMRAAMGDRIKDREVLLRALDEAIVLAAGFNPADLWPSSRIVSWLSSAVRRSEEIRQTSFGILDEIIKDHLERMERGDGGEVEDLLDVLLKVQKDGELPIPLDTDVIKVAITDIFAGSETTAPTLEWAMAELVQNPKVMERATAEVRRAFAAHGSVREEKLVEAGLQYLPLVIRETLRLHTPLPFLIPQACQEPCRVLGYDVPQGITVMVNAWALGRDERYWPGDPDAFRPERFEAGGGSAADFKGTDYELLPFGAGRRMCPGLGFGLANMELALASLLFHFDWEVPGGAKLDMTEAFGITAHRKSRLLLRPILRVPVPGV</sequence>
<evidence type="ECO:0000256" key="4">
    <source>
        <dbReference type="ARBA" id="ARBA00022723"/>
    </source>
</evidence>
<organism evidence="12 13">
    <name type="scientific">Panicum virgatum</name>
    <name type="common">Blackwell switchgrass</name>
    <dbReference type="NCBI Taxonomy" id="38727"/>
    <lineage>
        <taxon>Eukaryota</taxon>
        <taxon>Viridiplantae</taxon>
        <taxon>Streptophyta</taxon>
        <taxon>Embryophyta</taxon>
        <taxon>Tracheophyta</taxon>
        <taxon>Spermatophyta</taxon>
        <taxon>Magnoliopsida</taxon>
        <taxon>Liliopsida</taxon>
        <taxon>Poales</taxon>
        <taxon>Poaceae</taxon>
        <taxon>PACMAD clade</taxon>
        <taxon>Panicoideae</taxon>
        <taxon>Panicodae</taxon>
        <taxon>Paniceae</taxon>
        <taxon>Panicinae</taxon>
        <taxon>Panicum</taxon>
        <taxon>Panicum sect. Hiantes</taxon>
    </lineage>
</organism>
<dbReference type="EMBL" id="CM029047">
    <property type="protein sequence ID" value="KAG2581896.1"/>
    <property type="molecule type" value="Genomic_DNA"/>
</dbReference>
<dbReference type="InterPro" id="IPR001128">
    <property type="entry name" value="Cyt_P450"/>
</dbReference>
<comment type="similarity">
    <text evidence="2 9">Belongs to the cytochrome P450 family.</text>
</comment>
<evidence type="ECO:0000256" key="3">
    <source>
        <dbReference type="ARBA" id="ARBA00022617"/>
    </source>
</evidence>
<reference evidence="12" key="1">
    <citation type="submission" date="2020-05" db="EMBL/GenBank/DDBJ databases">
        <title>WGS assembly of Panicum virgatum.</title>
        <authorList>
            <person name="Lovell J.T."/>
            <person name="Jenkins J."/>
            <person name="Shu S."/>
            <person name="Juenger T.E."/>
            <person name="Schmutz J."/>
        </authorList>
    </citation>
    <scope>NUCLEOTIDE SEQUENCE</scope>
    <source>
        <strain evidence="12">AP13</strain>
    </source>
</reference>
<keyword evidence="10" id="KW-0732">Signal</keyword>
<keyword evidence="4 8" id="KW-0479">Metal-binding</keyword>
<dbReference type="Pfam" id="PF00067">
    <property type="entry name" value="p450"/>
    <property type="match status" value="1"/>
</dbReference>
<evidence type="ECO:0000256" key="2">
    <source>
        <dbReference type="ARBA" id="ARBA00010617"/>
    </source>
</evidence>
<keyword evidence="5 9" id="KW-0560">Oxidoreductase</keyword>
<evidence type="ECO:0000313" key="12">
    <source>
        <dbReference type="EMBL" id="KAG2581908.1"/>
    </source>
</evidence>
<feature type="signal peptide" evidence="10">
    <location>
        <begin position="1"/>
        <end position="30"/>
    </location>
</feature>
<dbReference type="InterPro" id="IPR036396">
    <property type="entry name" value="Cyt_P450_sf"/>
</dbReference>
<accession>A0A8T0R9X0</accession>
<evidence type="ECO:0000256" key="9">
    <source>
        <dbReference type="RuleBase" id="RU000461"/>
    </source>
</evidence>
<dbReference type="SUPFAM" id="SSF48264">
    <property type="entry name" value="Cytochrome P450"/>
    <property type="match status" value="1"/>
</dbReference>
<evidence type="ECO:0000256" key="5">
    <source>
        <dbReference type="ARBA" id="ARBA00023002"/>
    </source>
</evidence>
<keyword evidence="6 8" id="KW-0408">Iron</keyword>
<dbReference type="Proteomes" id="UP000823388">
    <property type="component" value="Chromosome 6K"/>
</dbReference>
<dbReference type="OrthoDB" id="588764at2759"/>
<dbReference type="PRINTS" id="PR00385">
    <property type="entry name" value="P450"/>
</dbReference>
<evidence type="ECO:0000256" key="1">
    <source>
        <dbReference type="ARBA" id="ARBA00001971"/>
    </source>
</evidence>
<evidence type="ECO:0000313" key="13">
    <source>
        <dbReference type="Proteomes" id="UP000823388"/>
    </source>
</evidence>
<dbReference type="GO" id="GO:0004497">
    <property type="term" value="F:monooxygenase activity"/>
    <property type="evidence" value="ECO:0007669"/>
    <property type="project" value="UniProtKB-KW"/>
</dbReference>
<name>A0A8T0R9X0_PANVG</name>
<comment type="cofactor">
    <cofactor evidence="1 8">
        <name>heme</name>
        <dbReference type="ChEBI" id="CHEBI:30413"/>
    </cofactor>
</comment>
<dbReference type="PROSITE" id="PS00086">
    <property type="entry name" value="CYTOCHROME_P450"/>
    <property type="match status" value="1"/>
</dbReference>
<feature type="binding site" description="axial binding residue" evidence="8">
    <location>
        <position position="450"/>
    </location>
    <ligand>
        <name>heme</name>
        <dbReference type="ChEBI" id="CHEBI:30413"/>
    </ligand>
    <ligandPart>
        <name>Fe</name>
        <dbReference type="ChEBI" id="CHEBI:18248"/>
    </ligandPart>
</feature>
<dbReference type="GO" id="GO:0016705">
    <property type="term" value="F:oxidoreductase activity, acting on paired donors, with incorporation or reduction of molecular oxygen"/>
    <property type="evidence" value="ECO:0007669"/>
    <property type="project" value="InterPro"/>
</dbReference>
<keyword evidence="7 9" id="KW-0503">Monooxygenase</keyword>
<comment type="caution">
    <text evidence="12">The sequence shown here is derived from an EMBL/GenBank/DDBJ whole genome shotgun (WGS) entry which is preliminary data.</text>
</comment>
<evidence type="ECO:0000256" key="8">
    <source>
        <dbReference type="PIRSR" id="PIRSR602401-1"/>
    </source>
</evidence>
<feature type="chain" id="PRO_5036274733" evidence="10">
    <location>
        <begin position="31"/>
        <end position="510"/>
    </location>
</feature>
<dbReference type="EMBL" id="CM029047">
    <property type="protein sequence ID" value="KAG2581908.1"/>
    <property type="molecule type" value="Genomic_DNA"/>
</dbReference>
<gene>
    <name evidence="11" type="ORF">PVAP13_6KG078840</name>
    <name evidence="12" type="ORF">PVAP13_6KG085825</name>
</gene>
<evidence type="ECO:0000256" key="6">
    <source>
        <dbReference type="ARBA" id="ARBA00023004"/>
    </source>
</evidence>
<protein>
    <submittedName>
        <fullName evidence="12">Uncharacterized protein</fullName>
    </submittedName>
</protein>
<dbReference type="Gene3D" id="1.10.630.10">
    <property type="entry name" value="Cytochrome P450"/>
    <property type="match status" value="1"/>
</dbReference>
<dbReference type="PRINTS" id="PR00463">
    <property type="entry name" value="EP450I"/>
</dbReference>
<dbReference type="GO" id="GO:0020037">
    <property type="term" value="F:heme binding"/>
    <property type="evidence" value="ECO:0007669"/>
    <property type="project" value="InterPro"/>
</dbReference>
<dbReference type="InterPro" id="IPR002401">
    <property type="entry name" value="Cyt_P450_E_grp-I"/>
</dbReference>
<keyword evidence="13" id="KW-1185">Reference proteome</keyword>
<keyword evidence="3 8" id="KW-0349">Heme</keyword>
<dbReference type="CDD" id="cd11072">
    <property type="entry name" value="CYP71-like"/>
    <property type="match status" value="1"/>
</dbReference>
<dbReference type="PANTHER" id="PTHR47955">
    <property type="entry name" value="CYTOCHROME P450 FAMILY 71 PROTEIN"/>
    <property type="match status" value="1"/>
</dbReference>
<dbReference type="AlphaFoldDB" id="A0A8T0R9X0"/>
<evidence type="ECO:0000256" key="10">
    <source>
        <dbReference type="SAM" id="SignalP"/>
    </source>
</evidence>
<dbReference type="PANTHER" id="PTHR47955:SF19">
    <property type="entry name" value="CYTOCHROME P450 71A9-LIKE ISOFORM X1"/>
    <property type="match status" value="1"/>
</dbReference>
<dbReference type="InterPro" id="IPR017972">
    <property type="entry name" value="Cyt_P450_CS"/>
</dbReference>
<evidence type="ECO:0000313" key="11">
    <source>
        <dbReference type="EMBL" id="KAG2581896.1"/>
    </source>
</evidence>
<dbReference type="FunFam" id="1.10.630.10:FF:000064">
    <property type="entry name" value="Cytochrome P450 monooxygenase"/>
    <property type="match status" value="1"/>
</dbReference>
<dbReference type="GO" id="GO:0005506">
    <property type="term" value="F:iron ion binding"/>
    <property type="evidence" value="ECO:0007669"/>
    <property type="project" value="InterPro"/>
</dbReference>